<name>A0A834Z8J4_TETSI</name>
<evidence type="ECO:0000256" key="4">
    <source>
        <dbReference type="ARBA" id="ARBA00022729"/>
    </source>
</evidence>
<evidence type="ECO:0000256" key="6">
    <source>
        <dbReference type="SAM" id="SignalP"/>
    </source>
</evidence>
<organism evidence="7 8">
    <name type="scientific">Tetracentron sinense</name>
    <name type="common">Spur-leaf</name>
    <dbReference type="NCBI Taxonomy" id="13715"/>
    <lineage>
        <taxon>Eukaryota</taxon>
        <taxon>Viridiplantae</taxon>
        <taxon>Streptophyta</taxon>
        <taxon>Embryophyta</taxon>
        <taxon>Tracheophyta</taxon>
        <taxon>Spermatophyta</taxon>
        <taxon>Magnoliopsida</taxon>
        <taxon>Trochodendrales</taxon>
        <taxon>Trochodendraceae</taxon>
        <taxon>Tetracentron</taxon>
    </lineage>
</organism>
<dbReference type="OMA" id="CMGSCGF"/>
<feature type="chain" id="PRO_5032564860" description="EXORDIUM like 2" evidence="6">
    <location>
        <begin position="30"/>
        <end position="324"/>
    </location>
</feature>
<keyword evidence="8" id="KW-1185">Reference proteome</keyword>
<dbReference type="Proteomes" id="UP000655225">
    <property type="component" value="Unassembled WGS sequence"/>
</dbReference>
<evidence type="ECO:0000256" key="5">
    <source>
        <dbReference type="ARBA" id="ARBA00023591"/>
    </source>
</evidence>
<evidence type="ECO:0000256" key="2">
    <source>
        <dbReference type="ARBA" id="ARBA00022523"/>
    </source>
</evidence>
<reference evidence="7 8" key="1">
    <citation type="submission" date="2020-04" db="EMBL/GenBank/DDBJ databases">
        <title>Plant Genome Project.</title>
        <authorList>
            <person name="Zhang R.-G."/>
        </authorList>
    </citation>
    <scope>NUCLEOTIDE SEQUENCE [LARGE SCALE GENOMIC DNA]</scope>
    <source>
        <strain evidence="7">YNK0</strain>
        <tissue evidence="7">Leaf</tissue>
    </source>
</reference>
<dbReference type="InterPro" id="IPR006766">
    <property type="entry name" value="EXORDIUM-like"/>
</dbReference>
<dbReference type="GO" id="GO:0048046">
    <property type="term" value="C:apoplast"/>
    <property type="evidence" value="ECO:0007669"/>
    <property type="project" value="UniProtKB-SubCell"/>
</dbReference>
<evidence type="ECO:0000313" key="8">
    <source>
        <dbReference type="Proteomes" id="UP000655225"/>
    </source>
</evidence>
<sequence length="324" mass="34897">MRMANQLLKPLLSILTIFVTMAIAPCSHGLNQPSSLVTTSTILKYHRGPLMTGPSSINVYVIWYGAFSHTHTATISDFFASFDPSKYPASRQQPTVGGWWKTAGSYRDNTGKPVSGTVRLAKQVGDVKYSLGKNIKRVDIVKLIENKIIHKVFPFDPKGIYLVLTARDVTVERFCMGSCGFHDSVLVSSRRTVIYAHVGDPQTQCPGLCAWPYAVPAYGPPGPALVAPNGVGIDGMVMNIATILAGAATNPLKTGYFQGDVLAPLEAVTACPGIFGSGAYPGYPGKLMVNKRSKVSYNVYGVSSRMFLLPAMWDPLSLTCKAVA</sequence>
<keyword evidence="4 6" id="KW-0732">Signal</keyword>
<evidence type="ECO:0008006" key="9">
    <source>
        <dbReference type="Google" id="ProtNLM"/>
    </source>
</evidence>
<accession>A0A834Z8J4</accession>
<evidence type="ECO:0000256" key="3">
    <source>
        <dbReference type="ARBA" id="ARBA00022525"/>
    </source>
</evidence>
<dbReference type="PANTHER" id="PTHR31279">
    <property type="entry name" value="PROTEIN EXORDIUM-LIKE 5"/>
    <property type="match status" value="1"/>
</dbReference>
<protein>
    <recommendedName>
        <fullName evidence="9">EXORDIUM like 2</fullName>
    </recommendedName>
</protein>
<feature type="signal peptide" evidence="6">
    <location>
        <begin position="1"/>
        <end position="29"/>
    </location>
</feature>
<comment type="similarity">
    <text evidence="5">Belongs to the EXORDIUM family.</text>
</comment>
<keyword evidence="3" id="KW-0964">Secreted</keyword>
<gene>
    <name evidence="7" type="ORF">HHK36_012354</name>
</gene>
<dbReference type="Pfam" id="PF04674">
    <property type="entry name" value="Phi_1"/>
    <property type="match status" value="1"/>
</dbReference>
<evidence type="ECO:0000256" key="1">
    <source>
        <dbReference type="ARBA" id="ARBA00004271"/>
    </source>
</evidence>
<dbReference type="OrthoDB" id="2016249at2759"/>
<dbReference type="PANTHER" id="PTHR31279:SF58">
    <property type="entry name" value="PROTEIN EXORDIUM-LIKE 2"/>
    <property type="match status" value="1"/>
</dbReference>
<comment type="subcellular location">
    <subcellularLocation>
        <location evidence="1">Secreted</location>
        <location evidence="1">Extracellular space</location>
        <location evidence="1">Apoplast</location>
    </subcellularLocation>
</comment>
<keyword evidence="2" id="KW-0052">Apoplast</keyword>
<dbReference type="EMBL" id="JABCRI010000008">
    <property type="protein sequence ID" value="KAF8401415.1"/>
    <property type="molecule type" value="Genomic_DNA"/>
</dbReference>
<proteinExistence type="inferred from homology"/>
<evidence type="ECO:0000313" key="7">
    <source>
        <dbReference type="EMBL" id="KAF8401415.1"/>
    </source>
</evidence>
<comment type="caution">
    <text evidence="7">The sequence shown here is derived from an EMBL/GenBank/DDBJ whole genome shotgun (WGS) entry which is preliminary data.</text>
</comment>
<dbReference type="AlphaFoldDB" id="A0A834Z8J4"/>